<reference evidence="1" key="2">
    <citation type="submission" date="2020-05" db="UniProtKB">
        <authorList>
            <consortium name="EnsemblMetazoa"/>
        </authorList>
    </citation>
    <scope>IDENTIFICATION</scope>
    <source>
        <strain evidence="1">IAEA</strain>
    </source>
</reference>
<dbReference type="Proteomes" id="UP000091820">
    <property type="component" value="Unassembled WGS sequence"/>
</dbReference>
<dbReference type="STRING" id="37001.A0A1A9W7Z8"/>
<dbReference type="AlphaFoldDB" id="A0A1A9W7Z8"/>
<organism evidence="1 2">
    <name type="scientific">Glossina brevipalpis</name>
    <dbReference type="NCBI Taxonomy" id="37001"/>
    <lineage>
        <taxon>Eukaryota</taxon>
        <taxon>Metazoa</taxon>
        <taxon>Ecdysozoa</taxon>
        <taxon>Arthropoda</taxon>
        <taxon>Hexapoda</taxon>
        <taxon>Insecta</taxon>
        <taxon>Pterygota</taxon>
        <taxon>Neoptera</taxon>
        <taxon>Endopterygota</taxon>
        <taxon>Diptera</taxon>
        <taxon>Brachycera</taxon>
        <taxon>Muscomorpha</taxon>
        <taxon>Hippoboscoidea</taxon>
        <taxon>Glossinidae</taxon>
        <taxon>Glossina</taxon>
    </lineage>
</organism>
<name>A0A1A9W7Z8_9MUSC</name>
<sequence length="147" mass="15117">MSAIASQAFGQGFPFGSAAAAAAAAAAAYGQQVAGYWYPPTATYPTAAPAATTLQPGQYLQGMQGFTAFGQFGGYQQGYMGMGVQLPATWQSVAPQAPMTSTTAPQITQGVSNALPQTAGVVAYPMQQFQVSPQLAEDEWLAPSLLV</sequence>
<proteinExistence type="predicted"/>
<evidence type="ECO:0000313" key="1">
    <source>
        <dbReference type="EnsemblMetazoa" id="GBRI009554-PA"/>
    </source>
</evidence>
<dbReference type="EnsemblMetazoa" id="GBRI009554-RA">
    <property type="protein sequence ID" value="GBRI009554-PA"/>
    <property type="gene ID" value="GBRI009554"/>
</dbReference>
<accession>A0A1A9W7Z8</accession>
<protein>
    <recommendedName>
        <fullName evidence="3">DAZ-associated protein 2</fullName>
    </recommendedName>
</protein>
<keyword evidence="2" id="KW-1185">Reference proteome</keyword>
<evidence type="ECO:0000313" key="2">
    <source>
        <dbReference type="Proteomes" id="UP000091820"/>
    </source>
</evidence>
<dbReference type="VEuPathDB" id="VectorBase:GBRI009554"/>
<evidence type="ECO:0008006" key="3">
    <source>
        <dbReference type="Google" id="ProtNLM"/>
    </source>
</evidence>
<reference evidence="2" key="1">
    <citation type="submission" date="2014-03" db="EMBL/GenBank/DDBJ databases">
        <authorList>
            <person name="Aksoy S."/>
            <person name="Warren W."/>
            <person name="Wilson R.K."/>
        </authorList>
    </citation>
    <scope>NUCLEOTIDE SEQUENCE [LARGE SCALE GENOMIC DNA]</scope>
    <source>
        <strain evidence="2">IAEA</strain>
    </source>
</reference>